<evidence type="ECO:0000259" key="1">
    <source>
        <dbReference type="Pfam" id="PF12146"/>
    </source>
</evidence>
<dbReference type="RefSeq" id="WP_155586887.1">
    <property type="nucleotide sequence ID" value="NZ_WFKQ01000002.1"/>
</dbReference>
<reference evidence="2 3" key="1">
    <citation type="journal article" date="2019" name="PLoS ONE">
        <title>Pup mortality in New Zealand sea lions (Phocarctos hookeri) at Enderby Island, Auckland Islands, 2013-18.</title>
        <authorList>
            <person name="Michael S.A."/>
            <person name="Hayman D.T.S."/>
            <person name="Gray R."/>
            <person name="Zhang J."/>
            <person name="Rogers L."/>
            <person name="Roe W.D."/>
        </authorList>
    </citation>
    <scope>NUCLEOTIDE SEQUENCE [LARGE SCALE GENOMIC DNA]</scope>
    <source>
        <strain evidence="2 3">SM868</strain>
    </source>
</reference>
<keyword evidence="2" id="KW-0378">Hydrolase</keyword>
<dbReference type="OrthoDB" id="5614837at2"/>
<evidence type="ECO:0000313" key="3">
    <source>
        <dbReference type="Proteomes" id="UP000442109"/>
    </source>
</evidence>
<dbReference type="PANTHER" id="PTHR11614">
    <property type="entry name" value="PHOSPHOLIPASE-RELATED"/>
    <property type="match status" value="1"/>
</dbReference>
<proteinExistence type="predicted"/>
<dbReference type="GO" id="GO:0016787">
    <property type="term" value="F:hydrolase activity"/>
    <property type="evidence" value="ECO:0007669"/>
    <property type="project" value="UniProtKB-KW"/>
</dbReference>
<keyword evidence="3" id="KW-1185">Reference proteome</keyword>
<name>A0A844LZT8_9GAMM</name>
<organism evidence="2 3">
    <name type="scientific">Psychrobacter sanguinis</name>
    <dbReference type="NCBI Taxonomy" id="861445"/>
    <lineage>
        <taxon>Bacteria</taxon>
        <taxon>Pseudomonadati</taxon>
        <taxon>Pseudomonadota</taxon>
        <taxon>Gammaproteobacteria</taxon>
        <taxon>Moraxellales</taxon>
        <taxon>Moraxellaceae</taxon>
        <taxon>Psychrobacter</taxon>
    </lineage>
</organism>
<dbReference type="InterPro" id="IPR022742">
    <property type="entry name" value="Hydrolase_4"/>
</dbReference>
<dbReference type="Pfam" id="PF12146">
    <property type="entry name" value="Hydrolase_4"/>
    <property type="match status" value="1"/>
</dbReference>
<dbReference type="Proteomes" id="UP000442109">
    <property type="component" value="Unassembled WGS sequence"/>
</dbReference>
<protein>
    <submittedName>
        <fullName evidence="2">Alpha/beta fold hydrolase</fullName>
    </submittedName>
</protein>
<dbReference type="SUPFAM" id="SSF53474">
    <property type="entry name" value="alpha/beta-Hydrolases"/>
    <property type="match status" value="1"/>
</dbReference>
<dbReference type="EMBL" id="WFKQ01000002">
    <property type="protein sequence ID" value="MUG31908.1"/>
    <property type="molecule type" value="Genomic_DNA"/>
</dbReference>
<dbReference type="AlphaFoldDB" id="A0A844LZT8"/>
<dbReference type="Gene3D" id="3.40.50.1820">
    <property type="entry name" value="alpha/beta hydrolase"/>
    <property type="match status" value="1"/>
</dbReference>
<sequence length="308" mass="34691">MAKTILSSDQAHTLHHTLYAPKNNAKATLLIVHGMTEHSGRYEKFAQYLADQDIAVLTYDQLGHGRSINNAEELGYFTKSYPVQTVLKDAVIMADQLKSHYPDVPHFIMGHSMGSFVVRNVLQVHSSEFAGAIIMGSSDYNPLIKVALPIAKVLNQLQPKRPNPVLATAMIKLFNAQLKDKSSSSPFAWLARNPEGVAEYENDPLCGFYFTNNGFWTLFNLMDTGLDKNWAETIDHDFPMFFVSGENDPVGNMGKGIRKLTKRLKKQGFTKISRQIYPLMRHEPLHETDKQDVYAELASWLNTQISQS</sequence>
<accession>A0A844LZT8</accession>
<comment type="caution">
    <text evidence="2">The sequence shown here is derived from an EMBL/GenBank/DDBJ whole genome shotgun (WGS) entry which is preliminary data.</text>
</comment>
<evidence type="ECO:0000313" key="2">
    <source>
        <dbReference type="EMBL" id="MUG31908.1"/>
    </source>
</evidence>
<dbReference type="InterPro" id="IPR051044">
    <property type="entry name" value="MAG_DAG_Lipase"/>
</dbReference>
<dbReference type="InterPro" id="IPR029058">
    <property type="entry name" value="AB_hydrolase_fold"/>
</dbReference>
<gene>
    <name evidence="2" type="ORF">GB996_03775</name>
</gene>
<feature type="domain" description="Serine aminopeptidase S33" evidence="1">
    <location>
        <begin position="24"/>
        <end position="289"/>
    </location>
</feature>